<dbReference type="PANTHER" id="PTHR19443">
    <property type="entry name" value="HEXOKINASE"/>
    <property type="match status" value="1"/>
</dbReference>
<dbReference type="GO" id="GO:0006096">
    <property type="term" value="P:glycolytic process"/>
    <property type="evidence" value="ECO:0007669"/>
    <property type="project" value="UniProtKB-KW"/>
</dbReference>
<comment type="similarity">
    <text evidence="6">Belongs to the hexokinase family.</text>
</comment>
<comment type="pathway">
    <text evidence="1">Carbohydrate degradation; glycolysis; D-glyceraldehyde 3-phosphate and glycerone phosphate from D-glucose: step 1/4.</text>
</comment>
<dbReference type="GO" id="GO:0008865">
    <property type="term" value="F:fructokinase activity"/>
    <property type="evidence" value="ECO:0007669"/>
    <property type="project" value="TreeGrafter"/>
</dbReference>
<dbReference type="GO" id="GO:0006006">
    <property type="term" value="P:glucose metabolic process"/>
    <property type="evidence" value="ECO:0007669"/>
    <property type="project" value="TreeGrafter"/>
</dbReference>
<dbReference type="AlphaFoldDB" id="A0A6J2R3H6"/>
<comment type="pathway">
    <text evidence="2">Carbohydrate metabolism; hexose metabolism.</text>
</comment>
<dbReference type="PRINTS" id="PR00475">
    <property type="entry name" value="HEXOKINASE"/>
</dbReference>
<comment type="catalytic activity">
    <reaction evidence="4">
        <text>a D-hexose + ATP = a D-hexose 6-phosphate + ADP + H(+)</text>
        <dbReference type="Rhea" id="RHEA:22740"/>
        <dbReference type="ChEBI" id="CHEBI:4194"/>
        <dbReference type="ChEBI" id="CHEBI:15378"/>
        <dbReference type="ChEBI" id="CHEBI:30616"/>
        <dbReference type="ChEBI" id="CHEBI:229467"/>
        <dbReference type="ChEBI" id="CHEBI:456216"/>
        <dbReference type="EC" id="2.7.1.1"/>
    </reaction>
    <physiologicalReaction direction="left-to-right" evidence="4">
        <dbReference type="Rhea" id="RHEA:22741"/>
    </physiologicalReaction>
</comment>
<dbReference type="InterPro" id="IPR019807">
    <property type="entry name" value="Hexokinase_BS"/>
</dbReference>
<dbReference type="PROSITE" id="PS51748">
    <property type="entry name" value="HEXOKINASE_2"/>
    <property type="match status" value="1"/>
</dbReference>
<feature type="region of interest" description="Disordered" evidence="7">
    <location>
        <begin position="29"/>
        <end position="61"/>
    </location>
</feature>
<dbReference type="KEGG" id="cgob:115018876"/>
<dbReference type="GO" id="GO:0005829">
    <property type="term" value="C:cytosol"/>
    <property type="evidence" value="ECO:0007669"/>
    <property type="project" value="TreeGrafter"/>
</dbReference>
<reference evidence="10" key="1">
    <citation type="submission" date="2025-08" db="UniProtKB">
        <authorList>
            <consortium name="RefSeq"/>
        </authorList>
    </citation>
    <scope>IDENTIFICATION</scope>
</reference>
<evidence type="ECO:0000259" key="8">
    <source>
        <dbReference type="Pfam" id="PF00349"/>
    </source>
</evidence>
<dbReference type="GO" id="GO:0005524">
    <property type="term" value="F:ATP binding"/>
    <property type="evidence" value="ECO:0007669"/>
    <property type="project" value="UniProtKB-UniRule"/>
</dbReference>
<evidence type="ECO:0000256" key="3">
    <source>
        <dbReference type="ARBA" id="ARBA00023152"/>
    </source>
</evidence>
<dbReference type="GO" id="GO:0005536">
    <property type="term" value="F:D-glucose binding"/>
    <property type="evidence" value="ECO:0007669"/>
    <property type="project" value="InterPro"/>
</dbReference>
<dbReference type="PANTHER" id="PTHR19443:SF84">
    <property type="entry name" value="PHOSPHOTRANSFERASE"/>
    <property type="match status" value="1"/>
</dbReference>
<evidence type="ECO:0000256" key="2">
    <source>
        <dbReference type="ARBA" id="ARBA00005028"/>
    </source>
</evidence>
<dbReference type="SUPFAM" id="SSF53067">
    <property type="entry name" value="Actin-like ATPase domain"/>
    <property type="match status" value="1"/>
</dbReference>
<dbReference type="GeneID" id="115018876"/>
<dbReference type="EC" id="2.7.1.-" evidence="6"/>
<evidence type="ECO:0000256" key="4">
    <source>
        <dbReference type="ARBA" id="ARBA00044613"/>
    </source>
</evidence>
<dbReference type="Gene3D" id="1.10.287.1250">
    <property type="match status" value="1"/>
</dbReference>
<evidence type="ECO:0000256" key="1">
    <source>
        <dbReference type="ARBA" id="ARBA00004888"/>
    </source>
</evidence>
<evidence type="ECO:0000313" key="9">
    <source>
        <dbReference type="Proteomes" id="UP000504630"/>
    </source>
</evidence>
<dbReference type="InterPro" id="IPR022672">
    <property type="entry name" value="Hexokinase_N"/>
</dbReference>
<accession>A0A6J2R3H6</accession>
<dbReference type="UniPathway" id="UPA00242"/>
<dbReference type="GO" id="GO:0005739">
    <property type="term" value="C:mitochondrion"/>
    <property type="evidence" value="ECO:0007669"/>
    <property type="project" value="TreeGrafter"/>
</dbReference>
<keyword evidence="9" id="KW-1185">Reference proteome</keyword>
<dbReference type="RefSeq" id="XP_029303982.1">
    <property type="nucleotide sequence ID" value="XM_029448122.1"/>
</dbReference>
<keyword evidence="6" id="KW-0808">Transferase</keyword>
<sequence length="255" mass="28568">MLQMKWEETNSSHTLFLFIREVDVSPAQNTKMSAAKKGKKDTEKRSKSSLDTSTPHMDGVPADTLSKVQKYLECFHLSLVKLQEVSARLRKDLVRGLGKHSHSKAPVKMLPTFVRATPDGTEKGDYLALDLGGTNFRVLHVRVVEEEQKVLKMDSQICAISKEIMQGTGEQLFDHIAACLNDFLVSQNLKGQTLPLGFTFSFPCEQKEIDKSILIRWTKGFNCSGVVGKDVVLLLKEAINRRGVSLTWGLFKDVE</sequence>
<protein>
    <recommendedName>
        <fullName evidence="6">Phosphotransferase</fullName>
        <ecNumber evidence="6">2.7.1.-</ecNumber>
    </recommendedName>
</protein>
<proteinExistence type="inferred from homology"/>
<dbReference type="OrthoDB" id="419537at2759"/>
<keyword evidence="6" id="KW-0067">ATP-binding</keyword>
<name>A0A6J2R3H6_COTGO</name>
<dbReference type="GO" id="GO:0001678">
    <property type="term" value="P:intracellular glucose homeostasis"/>
    <property type="evidence" value="ECO:0007669"/>
    <property type="project" value="InterPro"/>
</dbReference>
<dbReference type="GO" id="GO:0004340">
    <property type="term" value="F:glucokinase activity"/>
    <property type="evidence" value="ECO:0007669"/>
    <property type="project" value="TreeGrafter"/>
</dbReference>
<dbReference type="PROSITE" id="PS00378">
    <property type="entry name" value="HEXOKINASE_1"/>
    <property type="match status" value="1"/>
</dbReference>
<keyword evidence="3 6" id="KW-0324">Glycolysis</keyword>
<keyword evidence="6" id="KW-0418">Kinase</keyword>
<dbReference type="Gene3D" id="3.30.420.40">
    <property type="match status" value="1"/>
</dbReference>
<evidence type="ECO:0000256" key="5">
    <source>
        <dbReference type="ARBA" id="ARBA00048160"/>
    </source>
</evidence>
<comment type="catalytic activity">
    <reaction evidence="5">
        <text>D-glucose + ATP = D-glucose 6-phosphate + ADP + H(+)</text>
        <dbReference type="Rhea" id="RHEA:17825"/>
        <dbReference type="ChEBI" id="CHEBI:4167"/>
        <dbReference type="ChEBI" id="CHEBI:15378"/>
        <dbReference type="ChEBI" id="CHEBI:30616"/>
        <dbReference type="ChEBI" id="CHEBI:61548"/>
        <dbReference type="ChEBI" id="CHEBI:456216"/>
        <dbReference type="EC" id="2.7.1.1"/>
    </reaction>
    <physiologicalReaction direction="left-to-right" evidence="5">
        <dbReference type="Rhea" id="RHEA:17826"/>
    </physiologicalReaction>
</comment>
<organism evidence="9 10">
    <name type="scientific">Cottoperca gobio</name>
    <name type="common">Frogmouth</name>
    <name type="synonym">Aphritis gobio</name>
    <dbReference type="NCBI Taxonomy" id="56716"/>
    <lineage>
        <taxon>Eukaryota</taxon>
        <taxon>Metazoa</taxon>
        <taxon>Chordata</taxon>
        <taxon>Craniata</taxon>
        <taxon>Vertebrata</taxon>
        <taxon>Euteleostomi</taxon>
        <taxon>Actinopterygii</taxon>
        <taxon>Neopterygii</taxon>
        <taxon>Teleostei</taxon>
        <taxon>Neoteleostei</taxon>
        <taxon>Acanthomorphata</taxon>
        <taxon>Eupercaria</taxon>
        <taxon>Perciformes</taxon>
        <taxon>Notothenioidei</taxon>
        <taxon>Bovichtidae</taxon>
        <taxon>Cottoperca</taxon>
    </lineage>
</organism>
<feature type="domain" description="Hexokinase N-terminal" evidence="8">
    <location>
        <begin position="68"/>
        <end position="245"/>
    </location>
</feature>
<keyword evidence="6" id="KW-0547">Nucleotide-binding</keyword>
<dbReference type="InParanoid" id="A0A6J2R3H6"/>
<dbReference type="InterPro" id="IPR001312">
    <property type="entry name" value="Hexokinase"/>
</dbReference>
<dbReference type="Pfam" id="PF00349">
    <property type="entry name" value="Hexokinase_1"/>
    <property type="match status" value="1"/>
</dbReference>
<gene>
    <name evidence="10" type="primary">LOC115018876</name>
</gene>
<dbReference type="Proteomes" id="UP000504630">
    <property type="component" value="Chromosome 14"/>
</dbReference>
<dbReference type="InterPro" id="IPR043129">
    <property type="entry name" value="ATPase_NBD"/>
</dbReference>
<evidence type="ECO:0000256" key="7">
    <source>
        <dbReference type="SAM" id="MobiDB-lite"/>
    </source>
</evidence>
<evidence type="ECO:0000313" key="10">
    <source>
        <dbReference type="RefSeq" id="XP_029303982.1"/>
    </source>
</evidence>
<dbReference type="FunFam" id="3.30.420.40:FF:000095">
    <property type="entry name" value="Phosphotransferase"/>
    <property type="match status" value="1"/>
</dbReference>
<evidence type="ECO:0000256" key="6">
    <source>
        <dbReference type="RuleBase" id="RU362007"/>
    </source>
</evidence>